<reference evidence="1" key="1">
    <citation type="submission" date="2011-10" db="EMBL/GenBank/DDBJ databases">
        <title>The Genome Sequence of Fusarium oxysporum HDV247.</title>
        <authorList>
            <consortium name="The Broad Institute Genome Sequencing Platform"/>
            <person name="Ma L.-J."/>
            <person name="Gale L.R."/>
            <person name="Schwartz D.C."/>
            <person name="Zhou S."/>
            <person name="Corby-Kistler H."/>
            <person name="Young S.K."/>
            <person name="Zeng Q."/>
            <person name="Gargeya S."/>
            <person name="Fitzgerald M."/>
            <person name="Haas B."/>
            <person name="Abouelleil A."/>
            <person name="Alvarado L."/>
            <person name="Arachchi H.M."/>
            <person name="Berlin A."/>
            <person name="Brown A."/>
            <person name="Chapman S.B."/>
            <person name="Chen Z."/>
            <person name="Dunbar C."/>
            <person name="Freedman E."/>
            <person name="Gearin G."/>
            <person name="Goldberg J."/>
            <person name="Griggs A."/>
            <person name="Gujja S."/>
            <person name="Heiman D."/>
            <person name="Howarth C."/>
            <person name="Larson L."/>
            <person name="Lui A."/>
            <person name="MacDonald P.J.P."/>
            <person name="Montmayeur A."/>
            <person name="Murphy C."/>
            <person name="Neiman D."/>
            <person name="Pearson M."/>
            <person name="Priest M."/>
            <person name="Roberts A."/>
            <person name="Saif S."/>
            <person name="Shea T."/>
            <person name="Shenoy N."/>
            <person name="Sisk P."/>
            <person name="Stolte C."/>
            <person name="Sykes S."/>
            <person name="Wortman J."/>
            <person name="Nusbaum C."/>
            <person name="Birren B."/>
        </authorList>
    </citation>
    <scope>NUCLEOTIDE SEQUENCE [LARGE SCALE GENOMIC DNA]</scope>
    <source>
        <strain evidence="1">HDV247</strain>
    </source>
</reference>
<sequence length="116" mass="13299">MTRPPFSGTSVNSQCVFHTYLPRVAQIPLKNKGRVQKCFKRAKPCRTTWEILAMGVLEARMRLKGRLSHDIPFPPTRHGIAPPRTSHFPPFSSFLLQTAFLISNSLLRLHRLMCQE</sequence>
<proteinExistence type="predicted"/>
<evidence type="ECO:0000313" key="1">
    <source>
        <dbReference type="EMBL" id="EXA39957.1"/>
    </source>
</evidence>
<accession>W9PCK8</accession>
<name>W9PCK8_FUSOX</name>
<organism evidence="1">
    <name type="scientific">Fusarium oxysporum f. sp. pisi HDV247</name>
    <dbReference type="NCBI Taxonomy" id="1080344"/>
    <lineage>
        <taxon>Eukaryota</taxon>
        <taxon>Fungi</taxon>
        <taxon>Dikarya</taxon>
        <taxon>Ascomycota</taxon>
        <taxon>Pezizomycotina</taxon>
        <taxon>Sordariomycetes</taxon>
        <taxon>Hypocreomycetidae</taxon>
        <taxon>Hypocreales</taxon>
        <taxon>Nectriaceae</taxon>
        <taxon>Fusarium</taxon>
        <taxon>Fusarium oxysporum species complex</taxon>
    </lineage>
</organism>
<dbReference type="AlphaFoldDB" id="W9PCK8"/>
<dbReference type="Proteomes" id="UP000030751">
    <property type="component" value="Unassembled WGS sequence"/>
</dbReference>
<reference evidence="1" key="2">
    <citation type="submission" date="2012-05" db="EMBL/GenBank/DDBJ databases">
        <title>Annotation of the Genome Sequence of Fusarium oxysporum HDV247.</title>
        <authorList>
            <consortium name="The Broad Institute Genomics Platform"/>
            <person name="Ma L.-J."/>
            <person name="Corby-Kistler H."/>
            <person name="Broz K."/>
            <person name="Gale L.R."/>
            <person name="Jonkers W."/>
            <person name="O'Donnell K."/>
            <person name="Ploetz R."/>
            <person name="Steinberg C."/>
            <person name="Schwartz D.C."/>
            <person name="VanEtten H."/>
            <person name="Zhou S."/>
            <person name="Young S.K."/>
            <person name="Zeng Q."/>
            <person name="Gargeya S."/>
            <person name="Fitzgerald M."/>
            <person name="Abouelleil A."/>
            <person name="Alvarado L."/>
            <person name="Chapman S.B."/>
            <person name="Gainer-Dewar J."/>
            <person name="Goldberg J."/>
            <person name="Griggs A."/>
            <person name="Gujja S."/>
            <person name="Hansen M."/>
            <person name="Howarth C."/>
            <person name="Imamovic A."/>
            <person name="Ireland A."/>
            <person name="Larimer J."/>
            <person name="McCowan C."/>
            <person name="Murphy C."/>
            <person name="Pearson M."/>
            <person name="Poon T.W."/>
            <person name="Priest M."/>
            <person name="Roberts A."/>
            <person name="Saif S."/>
            <person name="Shea T."/>
            <person name="Sykes S."/>
            <person name="Wortman J."/>
            <person name="Nusbaum C."/>
            <person name="Birren B."/>
        </authorList>
    </citation>
    <scope>NUCLEOTIDE SEQUENCE</scope>
    <source>
        <strain evidence="1">HDV247</strain>
    </source>
</reference>
<dbReference type="HOGENOM" id="CLU_2096958_0_0_1"/>
<gene>
    <name evidence="1" type="ORF">FOVG_08936</name>
</gene>
<protein>
    <submittedName>
        <fullName evidence="1">Uncharacterized protein</fullName>
    </submittedName>
</protein>
<dbReference type="EMBL" id="JH650973">
    <property type="protein sequence ID" value="EXA39957.1"/>
    <property type="molecule type" value="Genomic_DNA"/>
</dbReference>